<accession>A0A7H9HRR9</accession>
<keyword evidence="2" id="KW-0472">Membrane</keyword>
<proteinExistence type="inferred from homology"/>
<dbReference type="Pfam" id="PF01399">
    <property type="entry name" value="PCI"/>
    <property type="match status" value="1"/>
</dbReference>
<dbReference type="SMART" id="SM00753">
    <property type="entry name" value="PAM"/>
    <property type="match status" value="1"/>
</dbReference>
<reference evidence="4 5" key="1">
    <citation type="submission" date="2020-06" db="EMBL/GenBank/DDBJ databases">
        <title>The yeast mating-type switching endonuclease HO is a domesticated member of an unorthodox homing genetic element family.</title>
        <authorList>
            <person name="Coughlan A.Y."/>
            <person name="Lombardi L."/>
            <person name="Braun-Galleani S."/>
            <person name="Martos A.R."/>
            <person name="Galeote V."/>
            <person name="Bigey F."/>
            <person name="Dequin S."/>
            <person name="Byrne K.P."/>
            <person name="Wolfe K.H."/>
        </authorList>
    </citation>
    <scope>NUCLEOTIDE SEQUENCE [LARGE SCALE GENOMIC DNA]</scope>
    <source>
        <strain evidence="4 5">CBS2947</strain>
    </source>
</reference>
<feature type="transmembrane region" description="Helical" evidence="2">
    <location>
        <begin position="330"/>
        <end position="351"/>
    </location>
</feature>
<dbReference type="Proteomes" id="UP000510647">
    <property type="component" value="Chromosome 2"/>
</dbReference>
<dbReference type="InterPro" id="IPR045114">
    <property type="entry name" value="Csn12-like"/>
</dbReference>
<dbReference type="AlphaFoldDB" id="A0A7H9HRR9"/>
<keyword evidence="2" id="KW-1133">Transmembrane helix</keyword>
<evidence type="ECO:0000313" key="5">
    <source>
        <dbReference type="Proteomes" id="UP000510647"/>
    </source>
</evidence>
<feature type="domain" description="PCI" evidence="3">
    <location>
        <begin position="298"/>
        <end position="400"/>
    </location>
</feature>
<dbReference type="PANTHER" id="PTHR12732:SF0">
    <property type="entry name" value="PCI DOMAIN-CONTAINING PROTEIN 2"/>
    <property type="match status" value="1"/>
</dbReference>
<dbReference type="GO" id="GO:0003690">
    <property type="term" value="F:double-stranded DNA binding"/>
    <property type="evidence" value="ECO:0007669"/>
    <property type="project" value="InterPro"/>
</dbReference>
<organism evidence="4 5">
    <name type="scientific">Torulaspora globosa</name>
    <dbReference type="NCBI Taxonomy" id="48254"/>
    <lineage>
        <taxon>Eukaryota</taxon>
        <taxon>Fungi</taxon>
        <taxon>Dikarya</taxon>
        <taxon>Ascomycota</taxon>
        <taxon>Saccharomycotina</taxon>
        <taxon>Saccharomycetes</taxon>
        <taxon>Saccharomycetales</taxon>
        <taxon>Saccharomycetaceae</taxon>
        <taxon>Torulaspora</taxon>
    </lineage>
</organism>
<protein>
    <recommendedName>
        <fullName evidence="3">PCI domain-containing protein</fullName>
    </recommendedName>
</protein>
<dbReference type="EMBL" id="CP059268">
    <property type="protein sequence ID" value="QLQ79055.1"/>
    <property type="molecule type" value="Genomic_DNA"/>
</dbReference>
<evidence type="ECO:0000259" key="3">
    <source>
        <dbReference type="Pfam" id="PF01399"/>
    </source>
</evidence>
<dbReference type="Gene3D" id="1.10.10.10">
    <property type="entry name" value="Winged helix-like DNA-binding domain superfamily/Winged helix DNA-binding domain"/>
    <property type="match status" value="1"/>
</dbReference>
<gene>
    <name evidence="4" type="ORF">HG537_0B04020</name>
</gene>
<dbReference type="GO" id="GO:0003723">
    <property type="term" value="F:RNA binding"/>
    <property type="evidence" value="ECO:0007669"/>
    <property type="project" value="InterPro"/>
</dbReference>
<evidence type="ECO:0000256" key="1">
    <source>
        <dbReference type="ARBA" id="ARBA00025771"/>
    </source>
</evidence>
<dbReference type="OrthoDB" id="10252687at2759"/>
<evidence type="ECO:0000313" key="4">
    <source>
        <dbReference type="EMBL" id="QLQ79055.1"/>
    </source>
</evidence>
<evidence type="ECO:0000256" key="2">
    <source>
        <dbReference type="SAM" id="Phobius"/>
    </source>
</evidence>
<sequence>MVKVNLDRYFIEKRYDDQFLQFLRNDNFNESQDFILTLKNDGKLDQLYNVTMELKFQCWVNDDKDKRFELADEQLRLLNRIAEQETNWIVYPLYIVANQYFQIAYKTRTSTAGENLLERCGRTIHRSFNLCLNDRNPELPRNRKIGCYLFANLEFQLYRRLENRDMAKNLVKVLQSRVNEIPTLSQSLAALHTKHKVLYNYYMGEYYGCYESDFEKGFTYLQEALLECSVSGSCDTQIDRILVLLVPFALVTRRIYPNFQHTALTTRRSRRVAHHIYTPIIKSLLAGNLKDYDTHFAKHELFFLRNGLFVAMSLLRELVFLKLVKLCWEISGHVTIVPLTTIAMGYVTSLYGTRKRRKKLTIQINDSMLDELECQLANLICKNFVKGYLSHTNRCLVLSKKDPFPHLPHVTQQL</sequence>
<dbReference type="PANTHER" id="PTHR12732">
    <property type="entry name" value="UNCHARACTERIZED PROTEASOME COMPONENT REGION PCI-CONTAINING"/>
    <property type="match status" value="1"/>
</dbReference>
<keyword evidence="5" id="KW-1185">Reference proteome</keyword>
<keyword evidence="2" id="KW-0812">Transmembrane</keyword>
<dbReference type="InterPro" id="IPR000717">
    <property type="entry name" value="PCI_dom"/>
</dbReference>
<name>A0A7H9HRR9_9SACH</name>
<comment type="similarity">
    <text evidence="1">Belongs to the CSN12 family.</text>
</comment>
<dbReference type="InterPro" id="IPR036388">
    <property type="entry name" value="WH-like_DNA-bd_sf"/>
</dbReference>